<dbReference type="InterPro" id="IPR036034">
    <property type="entry name" value="PDZ_sf"/>
</dbReference>
<keyword evidence="1" id="KW-0720">Serine protease</keyword>
<dbReference type="SUPFAM" id="SSF50156">
    <property type="entry name" value="PDZ domain-like"/>
    <property type="match status" value="1"/>
</dbReference>
<dbReference type="NCBIfam" id="TIGR02860">
    <property type="entry name" value="spore_IV_B"/>
    <property type="match status" value="1"/>
</dbReference>
<evidence type="ECO:0000256" key="1">
    <source>
        <dbReference type="ARBA" id="ARBA00022825"/>
    </source>
</evidence>
<dbReference type="Pfam" id="PF17820">
    <property type="entry name" value="PDZ_6"/>
    <property type="match status" value="1"/>
</dbReference>
<dbReference type="Proteomes" id="UP000199545">
    <property type="component" value="Unassembled WGS sequence"/>
</dbReference>
<evidence type="ECO:0000259" key="2">
    <source>
        <dbReference type="PROSITE" id="PS50106"/>
    </source>
</evidence>
<dbReference type="GO" id="GO:0008236">
    <property type="term" value="F:serine-type peptidase activity"/>
    <property type="evidence" value="ECO:0007669"/>
    <property type="project" value="UniProtKB-KW"/>
</dbReference>
<keyword evidence="1" id="KW-0378">Hydrolase</keyword>
<sequence>MQKRDKQKWLGVLLVLLLVLGSTTTFFQQLTHFPVELRLMKGQLKQFRLDMPVSATANLSNPDVIRVNGLSKPMVAIDLSRPFTVSTQTIGHTLLTLKLFDTVPIKQVKVRVLPDIRVIPGGQSIGVKLKSSGVLVVGYHLIKNNKINGSPAEKADIRIGDYLTKINGKPIVHVEEVGKAVQEAGKSQKPLMIHLVRRGEEKQVQLSPIFDEKDQAYRLGLYIRDSAAGVGTLTFYDPNKKVYGALGHVITDMDTGQAIRVGDGKILYSNVTSIQKGESGEPGEKRAIFFHEDHVLGNITKNTSFGIFGKMASVPGNGLYSQPVPIALAEQVKEGPAKILTVVEGQKVEAFDIMISHVMKQKFPATKGIIIKITDPRLLEKTGGIVQGMSGSPIIQDGKLVGAVTHVFVNDPTAGYGTFIEWMLQDAGVIQQTADLTKDPLFYGKKCNKEGTHKFMSKG</sequence>
<dbReference type="AlphaFoldDB" id="A0A1I3QBE9"/>
<dbReference type="STRING" id="46223.SAMN05421852_10776"/>
<feature type="domain" description="Peptidase S55" evidence="3">
    <location>
        <begin position="200"/>
        <end position="439"/>
    </location>
</feature>
<dbReference type="Gene3D" id="2.30.42.10">
    <property type="match status" value="1"/>
</dbReference>
<gene>
    <name evidence="4" type="ORF">SAMN05421852_10776</name>
</gene>
<feature type="domain" description="PDZ" evidence="2">
    <location>
        <begin position="113"/>
        <end position="199"/>
    </location>
</feature>
<keyword evidence="1" id="KW-0645">Protease</keyword>
<evidence type="ECO:0000313" key="4">
    <source>
        <dbReference type="EMBL" id="SFJ30641.1"/>
    </source>
</evidence>
<dbReference type="PROSITE" id="PS51494">
    <property type="entry name" value="SPOIVB"/>
    <property type="match status" value="1"/>
</dbReference>
<dbReference type="OrthoDB" id="9765242at2"/>
<protein>
    <submittedName>
        <fullName evidence="4">Stage IV sporulation protein B</fullName>
    </submittedName>
</protein>
<dbReference type="InterPro" id="IPR009003">
    <property type="entry name" value="Peptidase_S1_PA"/>
</dbReference>
<dbReference type="InterPro" id="IPR041489">
    <property type="entry name" value="PDZ_6"/>
</dbReference>
<dbReference type="SMART" id="SM00228">
    <property type="entry name" value="PDZ"/>
    <property type="match status" value="1"/>
</dbReference>
<dbReference type="RefSeq" id="WP_093229660.1">
    <property type="nucleotide sequence ID" value="NZ_FORR01000007.1"/>
</dbReference>
<dbReference type="Pfam" id="PF05580">
    <property type="entry name" value="Peptidase_S55"/>
    <property type="match status" value="1"/>
</dbReference>
<proteinExistence type="predicted"/>
<dbReference type="EMBL" id="FORR01000007">
    <property type="protein sequence ID" value="SFJ30641.1"/>
    <property type="molecule type" value="Genomic_DNA"/>
</dbReference>
<dbReference type="InterPro" id="IPR001478">
    <property type="entry name" value="PDZ"/>
</dbReference>
<accession>A0A1I3QBE9</accession>
<evidence type="ECO:0000313" key="5">
    <source>
        <dbReference type="Proteomes" id="UP000199545"/>
    </source>
</evidence>
<organism evidence="4 5">
    <name type="scientific">Thermoflavimicrobium dichotomicum</name>
    <dbReference type="NCBI Taxonomy" id="46223"/>
    <lineage>
        <taxon>Bacteria</taxon>
        <taxon>Bacillati</taxon>
        <taxon>Bacillota</taxon>
        <taxon>Bacilli</taxon>
        <taxon>Bacillales</taxon>
        <taxon>Thermoactinomycetaceae</taxon>
        <taxon>Thermoflavimicrobium</taxon>
    </lineage>
</organism>
<dbReference type="PROSITE" id="PS50106">
    <property type="entry name" value="PDZ"/>
    <property type="match status" value="1"/>
</dbReference>
<dbReference type="InterPro" id="IPR014219">
    <property type="entry name" value="SpoIVB"/>
</dbReference>
<evidence type="ECO:0000259" key="3">
    <source>
        <dbReference type="PROSITE" id="PS51494"/>
    </source>
</evidence>
<dbReference type="InterPro" id="IPR008763">
    <property type="entry name" value="Peptidase_S55"/>
</dbReference>
<reference evidence="4 5" key="1">
    <citation type="submission" date="2016-10" db="EMBL/GenBank/DDBJ databases">
        <authorList>
            <person name="de Groot N.N."/>
        </authorList>
    </citation>
    <scope>NUCLEOTIDE SEQUENCE [LARGE SCALE GENOMIC DNA]</scope>
    <source>
        <strain evidence="4 5">DSM 44778</strain>
    </source>
</reference>
<keyword evidence="5" id="KW-1185">Reference proteome</keyword>
<dbReference type="SUPFAM" id="SSF50494">
    <property type="entry name" value="Trypsin-like serine proteases"/>
    <property type="match status" value="1"/>
</dbReference>
<name>A0A1I3QBE9_9BACL</name>